<dbReference type="RefSeq" id="WP_128771408.1">
    <property type="nucleotide sequence ID" value="NZ_RXOC01000021.1"/>
</dbReference>
<evidence type="ECO:0000313" key="1">
    <source>
        <dbReference type="EMBL" id="RXF67057.1"/>
    </source>
</evidence>
<dbReference type="AlphaFoldDB" id="A0A4Q0M2I0"/>
<dbReference type="Proteomes" id="UP000290848">
    <property type="component" value="Unassembled WGS sequence"/>
</dbReference>
<accession>A0A4Q0M2I0</accession>
<organism evidence="1 2">
    <name type="scientific">Arcticibacter tournemirensis</name>
    <dbReference type="NCBI Taxonomy" id="699437"/>
    <lineage>
        <taxon>Bacteria</taxon>
        <taxon>Pseudomonadati</taxon>
        <taxon>Bacteroidota</taxon>
        <taxon>Sphingobacteriia</taxon>
        <taxon>Sphingobacteriales</taxon>
        <taxon>Sphingobacteriaceae</taxon>
        <taxon>Arcticibacter</taxon>
    </lineage>
</organism>
<reference evidence="1 2" key="1">
    <citation type="submission" date="2018-12" db="EMBL/GenBank/DDBJ databases">
        <title>The Draft Genome Sequence of the Soil Bacterium Pedobacter tournemirensis R1.</title>
        <authorList>
            <person name="He J."/>
        </authorList>
    </citation>
    <scope>NUCLEOTIDE SEQUENCE [LARGE SCALE GENOMIC DNA]</scope>
    <source>
        <strain evidence="1 2">R1</strain>
    </source>
</reference>
<protein>
    <submittedName>
        <fullName evidence="1">Uncharacterized protein</fullName>
    </submittedName>
</protein>
<gene>
    <name evidence="1" type="ORF">EKH83_20870</name>
</gene>
<comment type="caution">
    <text evidence="1">The sequence shown here is derived from an EMBL/GenBank/DDBJ whole genome shotgun (WGS) entry which is preliminary data.</text>
</comment>
<sequence length="113" mass="12858">MKDLLNKMQSLAKQIFVFLFLFIILERAGVSVVSTIISSTTVNNELINTEAENTAKEAESIKDSSLKEYWTCSLLYRVPDPLLPYKQKVHISKEEIYALLFFPSIPSPPPDFC</sequence>
<proteinExistence type="predicted"/>
<dbReference type="EMBL" id="RXOC01000021">
    <property type="protein sequence ID" value="RXF67057.1"/>
    <property type="molecule type" value="Genomic_DNA"/>
</dbReference>
<name>A0A4Q0M2I0_9SPHI</name>
<evidence type="ECO:0000313" key="2">
    <source>
        <dbReference type="Proteomes" id="UP000290848"/>
    </source>
</evidence>